<protein>
    <recommendedName>
        <fullName evidence="1">AMP-dependent synthetase/ligase domain-containing protein</fullName>
    </recommendedName>
</protein>
<evidence type="ECO:0000313" key="2">
    <source>
        <dbReference type="EMBL" id="KAK0607446.1"/>
    </source>
</evidence>
<dbReference type="InterPro" id="IPR000873">
    <property type="entry name" value="AMP-dep_synth/lig_dom"/>
</dbReference>
<name>A0AA39TFZ2_ACESA</name>
<dbReference type="InterPro" id="IPR042099">
    <property type="entry name" value="ANL_N_sf"/>
</dbReference>
<evidence type="ECO:0000259" key="1">
    <source>
        <dbReference type="Pfam" id="PF00501"/>
    </source>
</evidence>
<dbReference type="Proteomes" id="UP001168877">
    <property type="component" value="Unassembled WGS sequence"/>
</dbReference>
<reference evidence="2" key="2">
    <citation type="submission" date="2023-06" db="EMBL/GenBank/DDBJ databases">
        <authorList>
            <person name="Swenson N.G."/>
            <person name="Wegrzyn J.L."/>
            <person name="Mcevoy S.L."/>
        </authorList>
    </citation>
    <scope>NUCLEOTIDE SEQUENCE</scope>
    <source>
        <strain evidence="2">NS2018</strain>
        <tissue evidence="2">Leaf</tissue>
    </source>
</reference>
<dbReference type="Pfam" id="PF00501">
    <property type="entry name" value="AMP-binding"/>
    <property type="match status" value="1"/>
</dbReference>
<dbReference type="SUPFAM" id="SSF56801">
    <property type="entry name" value="Acetyl-CoA synthetase-like"/>
    <property type="match status" value="1"/>
</dbReference>
<gene>
    <name evidence="2" type="ORF">LWI29_015188</name>
</gene>
<organism evidence="2 3">
    <name type="scientific">Acer saccharum</name>
    <name type="common">Sugar maple</name>
    <dbReference type="NCBI Taxonomy" id="4024"/>
    <lineage>
        <taxon>Eukaryota</taxon>
        <taxon>Viridiplantae</taxon>
        <taxon>Streptophyta</taxon>
        <taxon>Embryophyta</taxon>
        <taxon>Tracheophyta</taxon>
        <taxon>Spermatophyta</taxon>
        <taxon>Magnoliopsida</taxon>
        <taxon>eudicotyledons</taxon>
        <taxon>Gunneridae</taxon>
        <taxon>Pentapetalae</taxon>
        <taxon>rosids</taxon>
        <taxon>malvids</taxon>
        <taxon>Sapindales</taxon>
        <taxon>Sapindaceae</taxon>
        <taxon>Hippocastanoideae</taxon>
        <taxon>Acereae</taxon>
        <taxon>Acer</taxon>
    </lineage>
</organism>
<accession>A0AA39TFZ2</accession>
<dbReference type="InterPro" id="IPR045851">
    <property type="entry name" value="AMP-bd_C_sf"/>
</dbReference>
<keyword evidence="3" id="KW-1185">Reference proteome</keyword>
<dbReference type="Pfam" id="PF23562">
    <property type="entry name" value="AMP-binding_C_3"/>
    <property type="match status" value="1"/>
</dbReference>
<proteinExistence type="predicted"/>
<feature type="domain" description="AMP-dependent synthetase/ligase" evidence="1">
    <location>
        <begin position="87"/>
        <end position="542"/>
    </location>
</feature>
<reference evidence="2" key="1">
    <citation type="journal article" date="2022" name="Plant J.">
        <title>Strategies of tolerance reflected in two North American maple genomes.</title>
        <authorList>
            <person name="McEvoy S.L."/>
            <person name="Sezen U.U."/>
            <person name="Trouern-Trend A."/>
            <person name="McMahon S.M."/>
            <person name="Schaberg P.G."/>
            <person name="Yang J."/>
            <person name="Wegrzyn J.L."/>
            <person name="Swenson N.G."/>
        </authorList>
    </citation>
    <scope>NUCLEOTIDE SEQUENCE</scope>
    <source>
        <strain evidence="2">NS2018</strain>
    </source>
</reference>
<dbReference type="PROSITE" id="PS00455">
    <property type="entry name" value="AMP_BINDING"/>
    <property type="match status" value="1"/>
</dbReference>
<dbReference type="Gene3D" id="3.30.300.30">
    <property type="match status" value="1"/>
</dbReference>
<dbReference type="Gene3D" id="2.30.38.10">
    <property type="entry name" value="Luciferase, Domain 3"/>
    <property type="match status" value="1"/>
</dbReference>
<dbReference type="Gene3D" id="3.40.50.12780">
    <property type="entry name" value="N-terminal domain of ligase-like"/>
    <property type="match status" value="1"/>
</dbReference>
<evidence type="ECO:0000313" key="3">
    <source>
        <dbReference type="Proteomes" id="UP001168877"/>
    </source>
</evidence>
<comment type="caution">
    <text evidence="2">The sequence shown here is derived from an EMBL/GenBank/DDBJ whole genome shotgun (WGS) entry which is preliminary data.</text>
</comment>
<dbReference type="InterPro" id="IPR020845">
    <property type="entry name" value="AMP-binding_CS"/>
</dbReference>
<dbReference type="PANTHER" id="PTHR43813">
    <property type="entry name" value="ACYL-ACTIVATING ENZYME 16, CHLOROPLASTIC-RELATED"/>
    <property type="match status" value="1"/>
</dbReference>
<dbReference type="GO" id="GO:0030497">
    <property type="term" value="P:fatty acid elongation"/>
    <property type="evidence" value="ECO:0007669"/>
    <property type="project" value="TreeGrafter"/>
</dbReference>
<dbReference type="EMBL" id="JAUESC010000001">
    <property type="protein sequence ID" value="KAK0607446.1"/>
    <property type="molecule type" value="Genomic_DNA"/>
</dbReference>
<dbReference type="CDD" id="cd17640">
    <property type="entry name" value="LC_FACS_like"/>
    <property type="match status" value="1"/>
</dbReference>
<dbReference type="GO" id="GO:0009507">
    <property type="term" value="C:chloroplast"/>
    <property type="evidence" value="ECO:0007669"/>
    <property type="project" value="TreeGrafter"/>
</dbReference>
<dbReference type="InterPro" id="IPR052987">
    <property type="entry name" value="Chloroplast_AMP-bd_Enzymes"/>
</dbReference>
<dbReference type="PANTHER" id="PTHR43813:SF1">
    <property type="entry name" value="ACYL-ACTIVATING ENZYME 16, CHLOROPLASTIC-RELATED"/>
    <property type="match status" value="1"/>
</dbReference>
<dbReference type="Gene3D" id="3.40.50.980">
    <property type="match status" value="1"/>
</dbReference>
<dbReference type="AlphaFoldDB" id="A0AA39TFZ2"/>
<dbReference type="GO" id="GO:0008922">
    <property type="term" value="F:long-chain fatty acid [acyl-carrier-protein] ligase activity"/>
    <property type="evidence" value="ECO:0007669"/>
    <property type="project" value="TreeGrafter"/>
</dbReference>
<sequence>MATVSLAASTLLFTSSDSHLALHSLLPHSKFNASRTCLSTRIRVSSQSKTEEIHIRRCSPLLESTSLSSSGALASDEWKAVPDIWRSSAEKFGDHVALVDPYHDPPSNMTYKQLEQEILDFAEGLRIIGVKPEEKMSLFADNSCRWLVADQGIMATGAINVVRGSRSSVEELLQIYNHSESVALAVENPEFFNRIAETFCSKSAMRFVILLWGKKSCLATDRMDGMPVFSYDEVIDLGRESRNFLSASQDASKQYIYETINSDDIATLVYTSGTSGNPKGVMLTHKNLLHQIRNFWDLVPAKEGDRFLSMLPPWHAYERAAEYFIFTHGVEQMYTTVRNLKDDLQRYQPHYLISVPLVYETLYSGIQKQISTSSTGRRIVALTLIRVSLAYMGFKRICEGQCLTRNQKQPSYLVSLFDCLWARIISAMLWPLHMLAKKLVYKKIHSTVAISKAGISGGGSLPMHVDQFFEAIGVIVQNGYGLTESSPVIAARRRTCNVLGSVGHPLKHTEFKIVDFDTDEVLPPGSKGIVKVRGPQVMKGYYKNPWATTQALDEDGWLNTGDIGWIAPQHSRGRSRQCGGVVVLEGRAKDTIVLSTGENVEPLELEDAALRSPLIQQILVFGQDQRRLGAIIIPNKEEVLTAAKMLSIVDADASELSKEKMTGLIYEELKKWTSECSFQIGPILLVDEPFTIDSGLMTPTMKIRRDRVVAKYKEEIANLYKTFMQPINSKSLITD</sequence>